<dbReference type="EC" id="3.1.1.97" evidence="6"/>
<dbReference type="Proteomes" id="UP000036987">
    <property type="component" value="Unassembled WGS sequence"/>
</dbReference>
<keyword evidence="10" id="KW-1185">Reference proteome</keyword>
<comment type="catalytic activity">
    <reaction evidence="7">
        <text>diphthine methyl ester-[translation elongation factor 2] + H2O = diphthine-[translation elongation factor 2] + methanol + H(+)</text>
        <dbReference type="Rhea" id="RHEA:42656"/>
        <dbReference type="Rhea" id="RHEA-COMP:10172"/>
        <dbReference type="Rhea" id="RHEA-COMP:10173"/>
        <dbReference type="ChEBI" id="CHEBI:15377"/>
        <dbReference type="ChEBI" id="CHEBI:15378"/>
        <dbReference type="ChEBI" id="CHEBI:17790"/>
        <dbReference type="ChEBI" id="CHEBI:79005"/>
        <dbReference type="ChEBI" id="CHEBI:82696"/>
        <dbReference type="EC" id="3.1.1.97"/>
    </reaction>
</comment>
<keyword evidence="2 8" id="KW-0853">WD repeat</keyword>
<comment type="similarity">
    <text evidence="5">Belongs to the DPH7 family.</text>
</comment>
<dbReference type="InterPro" id="IPR019775">
    <property type="entry name" value="WD40_repeat_CS"/>
</dbReference>
<dbReference type="InterPro" id="IPR015943">
    <property type="entry name" value="WD40/YVTN_repeat-like_dom_sf"/>
</dbReference>
<dbReference type="AlphaFoldDB" id="A0A0K9P960"/>
<dbReference type="InterPro" id="IPR036322">
    <property type="entry name" value="WD40_repeat_dom_sf"/>
</dbReference>
<dbReference type="SMART" id="SM00320">
    <property type="entry name" value="WD40"/>
    <property type="match status" value="6"/>
</dbReference>
<keyword evidence="3" id="KW-0677">Repeat</keyword>
<dbReference type="PANTHER" id="PTHR46042:SF1">
    <property type="entry name" value="DIPHTHINE METHYLTRANSFERASE"/>
    <property type="match status" value="1"/>
</dbReference>
<dbReference type="InterPro" id="IPR001680">
    <property type="entry name" value="WD40_rpt"/>
</dbReference>
<dbReference type="Gene3D" id="2.130.10.10">
    <property type="entry name" value="YVTN repeat-like/Quinoprotein amine dehydrogenase"/>
    <property type="match status" value="1"/>
</dbReference>
<evidence type="ECO:0000256" key="5">
    <source>
        <dbReference type="ARBA" id="ARBA00038092"/>
    </source>
</evidence>
<dbReference type="Pfam" id="PF00400">
    <property type="entry name" value="WD40"/>
    <property type="match status" value="2"/>
</dbReference>
<dbReference type="InterPro" id="IPR052415">
    <property type="entry name" value="Diphthine_MTase"/>
</dbReference>
<dbReference type="GO" id="GO:0061685">
    <property type="term" value="F:diphthine methylesterase activity"/>
    <property type="evidence" value="ECO:0000318"/>
    <property type="project" value="GO_Central"/>
</dbReference>
<keyword evidence="4" id="KW-0378">Hydrolase</keyword>
<name>A0A0K9P960_ZOSMR</name>
<gene>
    <name evidence="9" type="ORF">ZOSMA_34G00710</name>
</gene>
<evidence type="ECO:0000256" key="6">
    <source>
        <dbReference type="ARBA" id="ARBA00039131"/>
    </source>
</evidence>
<comment type="caution">
    <text evidence="9">The sequence shown here is derived from an EMBL/GenBank/DDBJ whole genome shotgun (WGS) entry which is preliminary data.</text>
</comment>
<evidence type="ECO:0000313" key="10">
    <source>
        <dbReference type="Proteomes" id="UP000036987"/>
    </source>
</evidence>
<dbReference type="GO" id="GO:0017183">
    <property type="term" value="P:protein histidyl modification to diphthamide"/>
    <property type="evidence" value="ECO:0000318"/>
    <property type="project" value="GO_Central"/>
</dbReference>
<feature type="repeat" description="WD" evidence="8">
    <location>
        <begin position="208"/>
        <end position="244"/>
    </location>
</feature>
<sequence length="346" mass="38477">MDIADYKLDGRADVVEFCPHHPYHNVLAAATYTLHEGDKPHRSGSISLFSACSVTGLQLLQVVQTMGIFDMKWNPNERLLNPMLAQVDSDGCLSLYSLKSNEATEACGGAMLKPVGSENISSAMCLCLDWSPSSTSISLGLSDGSVSMATLAESEIHVSQSWKAHDYEVWSTLIDYHQPQLLYTGSDDCRFCCWDLRDTPPNSVFRNTKSHKMGVCCIAKNPSNPNMVLTGSYDESLRVWDVRSVSKPVDECSINLGGGVWRIKYHPDNPDLVLAACMHNDFAIIRIGKNDDITVIEKYKKHESLAYGADWQRSCRDRNESSCLVATCSFYDNTMRIWIPQNLSPA</sequence>
<reference evidence="10" key="1">
    <citation type="journal article" date="2016" name="Nature">
        <title>The genome of the seagrass Zostera marina reveals angiosperm adaptation to the sea.</title>
        <authorList>
            <person name="Olsen J.L."/>
            <person name="Rouze P."/>
            <person name="Verhelst B."/>
            <person name="Lin Y.-C."/>
            <person name="Bayer T."/>
            <person name="Collen J."/>
            <person name="Dattolo E."/>
            <person name="De Paoli E."/>
            <person name="Dittami S."/>
            <person name="Maumus F."/>
            <person name="Michel G."/>
            <person name="Kersting A."/>
            <person name="Lauritano C."/>
            <person name="Lohaus R."/>
            <person name="Toepel M."/>
            <person name="Tonon T."/>
            <person name="Vanneste K."/>
            <person name="Amirebrahimi M."/>
            <person name="Brakel J."/>
            <person name="Bostroem C."/>
            <person name="Chovatia M."/>
            <person name="Grimwood J."/>
            <person name="Jenkins J.W."/>
            <person name="Jueterbock A."/>
            <person name="Mraz A."/>
            <person name="Stam W.T."/>
            <person name="Tice H."/>
            <person name="Bornberg-Bauer E."/>
            <person name="Green P.J."/>
            <person name="Pearson G.A."/>
            <person name="Procaccini G."/>
            <person name="Duarte C.M."/>
            <person name="Schmutz J."/>
            <person name="Reusch T.B.H."/>
            <person name="Van de Peer Y."/>
        </authorList>
    </citation>
    <scope>NUCLEOTIDE SEQUENCE [LARGE SCALE GENOMIC DNA]</scope>
    <source>
        <strain evidence="10">cv. Finnish</strain>
    </source>
</reference>
<proteinExistence type="inferred from homology"/>
<organism evidence="9 10">
    <name type="scientific">Zostera marina</name>
    <name type="common">Eelgrass</name>
    <dbReference type="NCBI Taxonomy" id="29655"/>
    <lineage>
        <taxon>Eukaryota</taxon>
        <taxon>Viridiplantae</taxon>
        <taxon>Streptophyta</taxon>
        <taxon>Embryophyta</taxon>
        <taxon>Tracheophyta</taxon>
        <taxon>Spermatophyta</taxon>
        <taxon>Magnoliopsida</taxon>
        <taxon>Liliopsida</taxon>
        <taxon>Zosteraceae</taxon>
        <taxon>Zostera</taxon>
    </lineage>
</organism>
<protein>
    <recommendedName>
        <fullName evidence="6">methylated diphthine methylhydrolase</fullName>
        <ecNumber evidence="6">3.1.1.97</ecNumber>
    </recommendedName>
</protein>
<dbReference type="PROSITE" id="PS50082">
    <property type="entry name" value="WD_REPEATS_2"/>
    <property type="match status" value="1"/>
</dbReference>
<dbReference type="STRING" id="29655.A0A0K9P960"/>
<dbReference type="EMBL" id="LFYR01001099">
    <property type="protein sequence ID" value="KMZ64792.1"/>
    <property type="molecule type" value="Genomic_DNA"/>
</dbReference>
<dbReference type="PANTHER" id="PTHR46042">
    <property type="entry name" value="DIPHTHINE METHYLTRANSFERASE"/>
    <property type="match status" value="1"/>
</dbReference>
<evidence type="ECO:0000313" key="9">
    <source>
        <dbReference type="EMBL" id="KMZ64792.1"/>
    </source>
</evidence>
<evidence type="ECO:0000256" key="2">
    <source>
        <dbReference type="ARBA" id="ARBA00022574"/>
    </source>
</evidence>
<dbReference type="OMA" id="LDMKWLP"/>
<evidence type="ECO:0000256" key="8">
    <source>
        <dbReference type="PROSITE-ProRule" id="PRU00221"/>
    </source>
</evidence>
<evidence type="ECO:0000256" key="1">
    <source>
        <dbReference type="ARBA" id="ARBA00005156"/>
    </source>
</evidence>
<evidence type="ECO:0000256" key="7">
    <source>
        <dbReference type="ARBA" id="ARBA00047551"/>
    </source>
</evidence>
<dbReference type="PROSITE" id="PS50294">
    <property type="entry name" value="WD_REPEATS_REGION"/>
    <property type="match status" value="1"/>
</dbReference>
<comment type="pathway">
    <text evidence="1">Protein modification; peptidyl-diphthamide biosynthesis.</text>
</comment>
<evidence type="ECO:0000256" key="4">
    <source>
        <dbReference type="ARBA" id="ARBA00022801"/>
    </source>
</evidence>
<dbReference type="PROSITE" id="PS00678">
    <property type="entry name" value="WD_REPEATS_1"/>
    <property type="match status" value="1"/>
</dbReference>
<dbReference type="OrthoDB" id="1930760at2759"/>
<dbReference type="SUPFAM" id="SSF50978">
    <property type="entry name" value="WD40 repeat-like"/>
    <property type="match status" value="1"/>
</dbReference>
<accession>A0A0K9P960</accession>
<dbReference type="GO" id="GO:0005737">
    <property type="term" value="C:cytoplasm"/>
    <property type="evidence" value="ECO:0000318"/>
    <property type="project" value="GO_Central"/>
</dbReference>
<evidence type="ECO:0000256" key="3">
    <source>
        <dbReference type="ARBA" id="ARBA00022737"/>
    </source>
</evidence>